<dbReference type="InterPro" id="IPR038665">
    <property type="entry name" value="Voltage-dep_anion_channel_sf"/>
</dbReference>
<organism evidence="9 10">
    <name type="scientific">Serinibacter salmoneus</name>
    <dbReference type="NCBI Taxonomy" id="556530"/>
    <lineage>
        <taxon>Bacteria</taxon>
        <taxon>Bacillati</taxon>
        <taxon>Actinomycetota</taxon>
        <taxon>Actinomycetes</taxon>
        <taxon>Micrococcales</taxon>
        <taxon>Beutenbergiaceae</taxon>
        <taxon>Serinibacter</taxon>
    </lineage>
</organism>
<keyword evidence="5 8" id="KW-0812">Transmembrane</keyword>
<dbReference type="GO" id="GO:0000319">
    <property type="term" value="F:sulfite transmembrane transporter activity"/>
    <property type="evidence" value="ECO:0007669"/>
    <property type="project" value="TreeGrafter"/>
</dbReference>
<feature type="transmembrane region" description="Helical" evidence="8">
    <location>
        <begin position="320"/>
        <end position="340"/>
    </location>
</feature>
<feature type="transmembrane region" description="Helical" evidence="8">
    <location>
        <begin position="147"/>
        <end position="167"/>
    </location>
</feature>
<keyword evidence="6 8" id="KW-1133">Transmembrane helix</keyword>
<evidence type="ECO:0000256" key="3">
    <source>
        <dbReference type="ARBA" id="ARBA00022448"/>
    </source>
</evidence>
<reference evidence="9 10" key="1">
    <citation type="submission" date="2017-10" db="EMBL/GenBank/DDBJ databases">
        <title>Sequencing the genomes of 1000 actinobacteria strains.</title>
        <authorList>
            <person name="Klenk H.-P."/>
        </authorList>
    </citation>
    <scope>NUCLEOTIDE SEQUENCE [LARGE SCALE GENOMIC DNA]</scope>
    <source>
        <strain evidence="9 10">DSM 21801</strain>
    </source>
</reference>
<comment type="similarity">
    <text evidence="2">Belongs to the tellurite-resistance/dicarboxylate transporter (TDT) family.</text>
</comment>
<dbReference type="PANTHER" id="PTHR31686">
    <property type="match status" value="1"/>
</dbReference>
<dbReference type="Proteomes" id="UP000224915">
    <property type="component" value="Unassembled WGS sequence"/>
</dbReference>
<feature type="transmembrane region" description="Helical" evidence="8">
    <location>
        <begin position="214"/>
        <end position="237"/>
    </location>
</feature>
<dbReference type="Gene3D" id="1.50.10.150">
    <property type="entry name" value="Voltage-dependent anion channel"/>
    <property type="match status" value="1"/>
</dbReference>
<evidence type="ECO:0000256" key="8">
    <source>
        <dbReference type="SAM" id="Phobius"/>
    </source>
</evidence>
<evidence type="ECO:0000313" key="10">
    <source>
        <dbReference type="Proteomes" id="UP000224915"/>
    </source>
</evidence>
<evidence type="ECO:0000256" key="2">
    <source>
        <dbReference type="ARBA" id="ARBA00008566"/>
    </source>
</evidence>
<keyword evidence="4" id="KW-1003">Cell membrane</keyword>
<dbReference type="InterPro" id="IPR004695">
    <property type="entry name" value="SLAC1/Mae1/Ssu1/TehA"/>
</dbReference>
<keyword evidence="7 8" id="KW-0472">Membrane</keyword>
<comment type="subcellular location">
    <subcellularLocation>
        <location evidence="1">Cell membrane</location>
        <topology evidence="1">Multi-pass membrane protein</topology>
    </subcellularLocation>
</comment>
<dbReference type="CDD" id="cd09319">
    <property type="entry name" value="TDT_like_1"/>
    <property type="match status" value="1"/>
</dbReference>
<dbReference type="PANTHER" id="PTHR31686:SF1">
    <property type="entry name" value="SULFITE EFFLUX PUMP SSU1"/>
    <property type="match status" value="1"/>
</dbReference>
<accession>A0A2A9D501</accession>
<evidence type="ECO:0000256" key="5">
    <source>
        <dbReference type="ARBA" id="ARBA00022692"/>
    </source>
</evidence>
<evidence type="ECO:0000256" key="1">
    <source>
        <dbReference type="ARBA" id="ARBA00004651"/>
    </source>
</evidence>
<feature type="transmembrane region" description="Helical" evidence="8">
    <location>
        <begin position="179"/>
        <end position="202"/>
    </location>
</feature>
<gene>
    <name evidence="9" type="ORF">ATL40_2651</name>
</gene>
<feature type="transmembrane region" description="Helical" evidence="8">
    <location>
        <begin position="291"/>
        <end position="308"/>
    </location>
</feature>
<evidence type="ECO:0000313" key="9">
    <source>
        <dbReference type="EMBL" id="PFG21032.1"/>
    </source>
</evidence>
<keyword evidence="3" id="KW-0813">Transport</keyword>
<comment type="caution">
    <text evidence="9">The sequence shown here is derived from an EMBL/GenBank/DDBJ whole genome shotgun (WGS) entry which is preliminary data.</text>
</comment>
<sequence length="359" mass="37669">MTWLTGIVRALPPAAHAFVMATGVLSIGLSLIEQPALSVALWWVAGIAWVVLTLLLLARAVIYPRRVAEDLQVGSRAFGIFAVVVSTSVLGIRFAVAGHPLVAGIALAAALVLWLGLGYAVPWLVLQRSHPDGAVAPQQPPVVTTVDGTWFVWVVAAQSIAVLAAMLQPSGARFADVLAVIAVISWATGLGLYAVVGVLLILRVARFGISANALVPSFWVVMGALAISALAAGHVQLMAGGSPAAAATHGIAGGTAMILWGFATWLAPALLLLGAWRHLRRHVSARYNTQLWAMVFPMAVYSVASMTIGESEPVPGIGAWGAAAIWLALAAWTLVCLDFLMTRGWRPRGVERQGAAERP</sequence>
<dbReference type="Pfam" id="PF03595">
    <property type="entry name" value="SLAC1"/>
    <property type="match status" value="1"/>
</dbReference>
<dbReference type="GO" id="GO:0005886">
    <property type="term" value="C:plasma membrane"/>
    <property type="evidence" value="ECO:0007669"/>
    <property type="project" value="UniProtKB-SubCell"/>
</dbReference>
<feature type="transmembrane region" description="Helical" evidence="8">
    <location>
        <begin position="74"/>
        <end position="96"/>
    </location>
</feature>
<dbReference type="OrthoDB" id="958273at2"/>
<evidence type="ECO:0000256" key="6">
    <source>
        <dbReference type="ARBA" id="ARBA00022989"/>
    </source>
</evidence>
<feature type="transmembrane region" description="Helical" evidence="8">
    <location>
        <begin position="257"/>
        <end position="279"/>
    </location>
</feature>
<dbReference type="AlphaFoldDB" id="A0A2A9D501"/>
<protein>
    <submittedName>
        <fullName evidence="9">Tellurite resistance protein TehA-like permease</fullName>
    </submittedName>
</protein>
<evidence type="ECO:0000256" key="7">
    <source>
        <dbReference type="ARBA" id="ARBA00023136"/>
    </source>
</evidence>
<dbReference type="RefSeq" id="WP_098469930.1">
    <property type="nucleotide sequence ID" value="NZ_PDJD01000001.1"/>
</dbReference>
<proteinExistence type="inferred from homology"/>
<evidence type="ECO:0000256" key="4">
    <source>
        <dbReference type="ARBA" id="ARBA00022475"/>
    </source>
</evidence>
<dbReference type="EMBL" id="PDJD01000001">
    <property type="protein sequence ID" value="PFG21032.1"/>
    <property type="molecule type" value="Genomic_DNA"/>
</dbReference>
<dbReference type="InterPro" id="IPR051629">
    <property type="entry name" value="Sulfite_efflux_TDT"/>
</dbReference>
<keyword evidence="10" id="KW-1185">Reference proteome</keyword>
<feature type="transmembrane region" description="Helical" evidence="8">
    <location>
        <begin position="41"/>
        <end position="62"/>
    </location>
</feature>
<name>A0A2A9D501_9MICO</name>
<feature type="transmembrane region" description="Helical" evidence="8">
    <location>
        <begin position="102"/>
        <end position="126"/>
    </location>
</feature>